<comment type="caution">
    <text evidence="1">The sequence shown here is derived from an EMBL/GenBank/DDBJ whole genome shotgun (WGS) entry which is preliminary data.</text>
</comment>
<dbReference type="AlphaFoldDB" id="A0A1R2CEW6"/>
<evidence type="ECO:0000313" key="2">
    <source>
        <dbReference type="Proteomes" id="UP000187209"/>
    </source>
</evidence>
<organism evidence="1 2">
    <name type="scientific">Stentor coeruleus</name>
    <dbReference type="NCBI Taxonomy" id="5963"/>
    <lineage>
        <taxon>Eukaryota</taxon>
        <taxon>Sar</taxon>
        <taxon>Alveolata</taxon>
        <taxon>Ciliophora</taxon>
        <taxon>Postciliodesmatophora</taxon>
        <taxon>Heterotrichea</taxon>
        <taxon>Heterotrichida</taxon>
        <taxon>Stentoridae</taxon>
        <taxon>Stentor</taxon>
    </lineage>
</organism>
<dbReference type="Proteomes" id="UP000187209">
    <property type="component" value="Unassembled WGS sequence"/>
</dbReference>
<protein>
    <submittedName>
        <fullName evidence="1">Uncharacterized protein</fullName>
    </submittedName>
</protein>
<name>A0A1R2CEW6_9CILI</name>
<dbReference type="EMBL" id="MPUH01000176">
    <property type="protein sequence ID" value="OMJ87490.1"/>
    <property type="molecule type" value="Genomic_DNA"/>
</dbReference>
<keyword evidence="2" id="KW-1185">Reference proteome</keyword>
<proteinExistence type="predicted"/>
<reference evidence="1 2" key="1">
    <citation type="submission" date="2016-11" db="EMBL/GenBank/DDBJ databases">
        <title>The macronuclear genome of Stentor coeruleus: a giant cell with tiny introns.</title>
        <authorList>
            <person name="Slabodnick M."/>
            <person name="Ruby J.G."/>
            <person name="Reiff S.B."/>
            <person name="Swart E.C."/>
            <person name="Gosai S."/>
            <person name="Prabakaran S."/>
            <person name="Witkowska E."/>
            <person name="Larue G.E."/>
            <person name="Fisher S."/>
            <person name="Freeman R.M."/>
            <person name="Gunawardena J."/>
            <person name="Chu W."/>
            <person name="Stover N.A."/>
            <person name="Gregory B.D."/>
            <person name="Nowacki M."/>
            <person name="Derisi J."/>
            <person name="Roy S.W."/>
            <person name="Marshall W.F."/>
            <person name="Sood P."/>
        </authorList>
    </citation>
    <scope>NUCLEOTIDE SEQUENCE [LARGE SCALE GENOMIC DNA]</scope>
    <source>
        <strain evidence="1">WM001</strain>
    </source>
</reference>
<gene>
    <name evidence="1" type="ORF">SteCoe_10825</name>
</gene>
<accession>A0A1R2CEW6</accession>
<dbReference type="OrthoDB" id="320810at2759"/>
<sequence>MIMLLSLLTLAQGTSLRSTISQLELGNFYTEPALPDASYTAYDCSNTETRSVREVCMLCGADLAYTISDPDVAYLEGYYEEDKARIEPILYDFSENLPVAHQYSVAINDTHVCLSASDFVNEVDTEEALMYFAGVEELDMNIPEIFLEAKLTLSFVSIRSNGTIYDYYAIEHNTFTVFQASDAVVLELMYVYNFFENSEGKYLFEGEAVLLMEGFWFFIYTDYERKMWEDFSVELRVEEAFPVIEMAELLDPDANCASLVPPRGISSLADFSVTKVTLDYTYSSEQETMVLDYEKLYFYPPDFAIAPNILLTNITGVVLIEFIIDLCGYEVIGYWDYLDYEILLTVYDNNITSHMEANGYFLNIDYISVEEVSENFFNPLFPDEAQMFPEFIPSDPSILSSMKTRNITNPHIQLFFEPDTSYNIYSDYEGISVEAISSRLDGIIQTVVHTYNKGPGVLKDIGYERVQNDVTFASSDIDIEKYFTMKSMLDVDRVFWKTGVNIEITVEFNDFCPNNAFCGLLQRYAVDEGQELMYLSGYIVNETVTVEKSVRDIELSNEVDFQEVGLGMEYSEYGHLPIFIGAFFLEVDQFTVLRFEGTISQDPDGKSALLESQSYQVWIKAYEVELLTMAGFSLKGNLTEEGEVISSTTLASAFVGDNCFDGVSFNPECLSSSAELLLDFSDYTLNTFSLYFPNITNIDFYNYILGFTYENIEEIPLPMACLELPAGIFIDYQYNGEFSLAGGIMFSGIYGQATGEFAKIGSGTMSLEVLLDDFYFAHENARMKTPVGTLSVDRENAFSLGSISGPIFIWNLNTDISIEISDTFETNFEGNVYQSIYNYHINLIGTGNSKITEALFALSLSLETATLIAQENDLRAKLNAWRYSGLDVVEGAEKKMQEYTKELGMLAAKQCDPELICPTTIYCTDILQEVCTENPIVQECLGTYGCKNVELVCTQTEILCIKADPECKEQCECLSTLEVCKKWTSQCLELSDECKDLVIVKDKETCLKTISTCLKEEDIEIDCKNNCNWNKEVYDIALDMYEIFRSAFNETQEELKGFKEMDQLMSDRLDLAEMAKIERILTRRELSESGIGPYDLEFELEFRVVSIATSQFEDFVAQIKWNFYDDNANQESVMRKAKAIIIENSAGTLTSDLNTKSSKEILEENIV</sequence>
<evidence type="ECO:0000313" key="1">
    <source>
        <dbReference type="EMBL" id="OMJ87490.1"/>
    </source>
</evidence>